<evidence type="ECO:0000256" key="1">
    <source>
        <dbReference type="ARBA" id="ARBA00007118"/>
    </source>
</evidence>
<dbReference type="Gene3D" id="3.40.109.10">
    <property type="entry name" value="NADH Oxidase"/>
    <property type="match status" value="1"/>
</dbReference>
<dbReference type="InterPro" id="IPR000415">
    <property type="entry name" value="Nitroreductase-like"/>
</dbReference>
<dbReference type="Gene3D" id="3.40.109.30">
    <property type="entry name" value="putative nitroreductase (tm1586), domain 2"/>
    <property type="match status" value="1"/>
</dbReference>
<name>A0A1Y3U7W7_9ACTN</name>
<dbReference type="eggNOG" id="COG0778">
    <property type="taxonomic scope" value="Bacteria"/>
</dbReference>
<protein>
    <recommendedName>
        <fullName evidence="3">Putative nitroreductase TM1586 domain-containing protein</fullName>
    </recommendedName>
</protein>
<dbReference type="InterPro" id="IPR029478">
    <property type="entry name" value="TM1586_NiRdase"/>
</dbReference>
<reference evidence="5" key="1">
    <citation type="submission" date="2017-04" db="EMBL/GenBank/DDBJ databases">
        <title>Function of individual gut microbiota members based on whole genome sequencing of pure cultures obtained from chicken caecum.</title>
        <authorList>
            <person name="Medvecky M."/>
            <person name="Cejkova D."/>
            <person name="Polansky O."/>
            <person name="Karasova D."/>
            <person name="Kubasova T."/>
            <person name="Cizek A."/>
            <person name="Rychlik I."/>
        </authorList>
    </citation>
    <scope>NUCLEOTIDE SEQUENCE [LARGE SCALE GENOMIC DNA]</scope>
    <source>
        <strain evidence="5">An70</strain>
    </source>
</reference>
<dbReference type="SUPFAM" id="SSF55469">
    <property type="entry name" value="FMN-dependent nitroreductase-like"/>
    <property type="match status" value="1"/>
</dbReference>
<gene>
    <name evidence="4" type="ORF">B5G21_02470</name>
</gene>
<dbReference type="PANTHER" id="PTHR43673:SF10">
    <property type="entry name" value="NADH DEHYDROGENASE_NAD(P)H NITROREDUCTASE XCC3605-RELATED"/>
    <property type="match status" value="1"/>
</dbReference>
<keyword evidence="2" id="KW-0560">Oxidoreductase</keyword>
<dbReference type="Proteomes" id="UP000196560">
    <property type="component" value="Unassembled WGS sequence"/>
</dbReference>
<comment type="caution">
    <text evidence="4">The sequence shown here is derived from an EMBL/GenBank/DDBJ whole genome shotgun (WGS) entry which is preliminary data.</text>
</comment>
<evidence type="ECO:0000256" key="2">
    <source>
        <dbReference type="ARBA" id="ARBA00023002"/>
    </source>
</evidence>
<dbReference type="PANTHER" id="PTHR43673">
    <property type="entry name" value="NAD(P)H NITROREDUCTASE YDGI-RELATED"/>
    <property type="match status" value="1"/>
</dbReference>
<feature type="domain" description="Putative nitroreductase TM1586" evidence="3">
    <location>
        <begin position="4"/>
        <end position="218"/>
    </location>
</feature>
<sequence>MSLLAARHSVRSFTDRPIEEGAVAQLQAEADALNEWLGLSIQLCLDNPEAFDGRLAHYGSFCNVRNHIALVGPTRPGLDEACGYAGERLVLLAQELGLNTCWVALTYSKKASAARVAAGEKFVCCIALGYGEKTGAAHKVKPIEKLGRTAAGSELATAPAWFAAGLEAAQLAPTAVNQQRFRFELAANEHAVHARALPAVSCGHIDLGIAKLHFELGANSVSRDWSFA</sequence>
<proteinExistence type="inferred from homology"/>
<dbReference type="GO" id="GO:0016491">
    <property type="term" value="F:oxidoreductase activity"/>
    <property type="evidence" value="ECO:0007669"/>
    <property type="project" value="UniProtKB-KW"/>
</dbReference>
<organism evidence="4 5">
    <name type="scientific">Enorma massiliensis</name>
    <dbReference type="NCBI Taxonomy" id="1472761"/>
    <lineage>
        <taxon>Bacteria</taxon>
        <taxon>Bacillati</taxon>
        <taxon>Actinomycetota</taxon>
        <taxon>Coriobacteriia</taxon>
        <taxon>Coriobacteriales</taxon>
        <taxon>Coriobacteriaceae</taxon>
        <taxon>Enorma</taxon>
    </lineage>
</organism>
<comment type="similarity">
    <text evidence="1">Belongs to the nitroreductase family.</text>
</comment>
<evidence type="ECO:0000313" key="4">
    <source>
        <dbReference type="EMBL" id="OUN44225.1"/>
    </source>
</evidence>
<evidence type="ECO:0000313" key="5">
    <source>
        <dbReference type="Proteomes" id="UP000196560"/>
    </source>
</evidence>
<accession>A0A1Y3U7W7</accession>
<dbReference type="EMBL" id="NFHO01000002">
    <property type="protein sequence ID" value="OUN44225.1"/>
    <property type="molecule type" value="Genomic_DNA"/>
</dbReference>
<evidence type="ECO:0000259" key="3">
    <source>
        <dbReference type="Pfam" id="PF14512"/>
    </source>
</evidence>
<dbReference type="AlphaFoldDB" id="A0A1Y3U7W7"/>
<dbReference type="STRING" id="1118060.GCA_000311845_01640"/>
<dbReference type="Pfam" id="PF14512">
    <property type="entry name" value="TM1586_NiRdase"/>
    <property type="match status" value="1"/>
</dbReference>
<keyword evidence="5" id="KW-1185">Reference proteome</keyword>